<dbReference type="EMBL" id="BQNB010010902">
    <property type="protein sequence ID" value="GJS83462.1"/>
    <property type="molecule type" value="Genomic_DNA"/>
</dbReference>
<dbReference type="PANTHER" id="PTHR36617:SF16">
    <property type="entry name" value="OS04G0516500 PROTEIN"/>
    <property type="match status" value="1"/>
</dbReference>
<keyword evidence="2" id="KW-1185">Reference proteome</keyword>
<comment type="caution">
    <text evidence="1">The sequence shown here is derived from an EMBL/GenBank/DDBJ whole genome shotgun (WGS) entry which is preliminary data.</text>
</comment>
<organism evidence="1 2">
    <name type="scientific">Tanacetum coccineum</name>
    <dbReference type="NCBI Taxonomy" id="301880"/>
    <lineage>
        <taxon>Eukaryota</taxon>
        <taxon>Viridiplantae</taxon>
        <taxon>Streptophyta</taxon>
        <taxon>Embryophyta</taxon>
        <taxon>Tracheophyta</taxon>
        <taxon>Spermatophyta</taxon>
        <taxon>Magnoliopsida</taxon>
        <taxon>eudicotyledons</taxon>
        <taxon>Gunneridae</taxon>
        <taxon>Pentapetalae</taxon>
        <taxon>asterids</taxon>
        <taxon>campanulids</taxon>
        <taxon>Asterales</taxon>
        <taxon>Asteraceae</taxon>
        <taxon>Asteroideae</taxon>
        <taxon>Anthemideae</taxon>
        <taxon>Anthemidinae</taxon>
        <taxon>Tanacetum</taxon>
    </lineage>
</organism>
<evidence type="ECO:0000313" key="2">
    <source>
        <dbReference type="Proteomes" id="UP001151760"/>
    </source>
</evidence>
<sequence length="167" mass="18893">MGMTGGFDLHSNSHGGRGVWTDIIKVIKKTEVLDSNFKNSFVRKVTDGATTSFWHDAWCGDGTRLKDKFARLFALDYFNECKVKDIGHMVNGFWVGTWSWRISPWGRALDELNSLTNILNSTILSTNGCDKWCYDVSGTFKVKSLTKVIESSLLSKHNLSSHHKWNS</sequence>
<name>A0ABQ4Z0U7_9ASTR</name>
<accession>A0ABQ4Z0U7</accession>
<dbReference type="PANTHER" id="PTHR36617">
    <property type="entry name" value="PROTEIN, PUTATIVE-RELATED"/>
    <property type="match status" value="1"/>
</dbReference>
<reference evidence="1" key="2">
    <citation type="submission" date="2022-01" db="EMBL/GenBank/DDBJ databases">
        <authorList>
            <person name="Yamashiro T."/>
            <person name="Shiraishi A."/>
            <person name="Satake H."/>
            <person name="Nakayama K."/>
        </authorList>
    </citation>
    <scope>NUCLEOTIDE SEQUENCE</scope>
</reference>
<protein>
    <recommendedName>
        <fullName evidence="3">Reverse transcriptase zinc-binding domain-containing protein</fullName>
    </recommendedName>
</protein>
<gene>
    <name evidence="1" type="ORF">Tco_0750003</name>
</gene>
<reference evidence="1" key="1">
    <citation type="journal article" date="2022" name="Int. J. Mol. Sci.">
        <title>Draft Genome of Tanacetum Coccineum: Genomic Comparison of Closely Related Tanacetum-Family Plants.</title>
        <authorList>
            <person name="Yamashiro T."/>
            <person name="Shiraishi A."/>
            <person name="Nakayama K."/>
            <person name="Satake H."/>
        </authorList>
    </citation>
    <scope>NUCLEOTIDE SEQUENCE</scope>
</reference>
<proteinExistence type="predicted"/>
<evidence type="ECO:0008006" key="3">
    <source>
        <dbReference type="Google" id="ProtNLM"/>
    </source>
</evidence>
<dbReference type="Proteomes" id="UP001151760">
    <property type="component" value="Unassembled WGS sequence"/>
</dbReference>
<evidence type="ECO:0000313" key="1">
    <source>
        <dbReference type="EMBL" id="GJS83462.1"/>
    </source>
</evidence>